<protein>
    <recommendedName>
        <fullName evidence="1">Transposase TnpC homeodomain domain-containing protein</fullName>
    </recommendedName>
</protein>
<dbReference type="Pfam" id="PF13007">
    <property type="entry name" value="LZ_Tnp_IS66"/>
    <property type="match status" value="1"/>
</dbReference>
<reference evidence="2 3" key="1">
    <citation type="submission" date="2023-07" db="EMBL/GenBank/DDBJ databases">
        <title>Genomic Encyclopedia of Type Strains, Phase IV (KMG-IV): sequencing the most valuable type-strain genomes for metagenomic binning, comparative biology and taxonomic classification.</title>
        <authorList>
            <person name="Goeker M."/>
        </authorList>
    </citation>
    <scope>NUCLEOTIDE SEQUENCE [LARGE SCALE GENOMIC DNA]</scope>
    <source>
        <strain evidence="2 3">DSM 14914</strain>
    </source>
</reference>
<accession>A0ABU0KZ87</accession>
<organism evidence="2 3">
    <name type="scientific">Paenibacillus brasilensis</name>
    <dbReference type="NCBI Taxonomy" id="128574"/>
    <lineage>
        <taxon>Bacteria</taxon>
        <taxon>Bacillati</taxon>
        <taxon>Bacillota</taxon>
        <taxon>Bacilli</taxon>
        <taxon>Bacillales</taxon>
        <taxon>Paenibacillaceae</taxon>
        <taxon>Paenibacillus</taxon>
    </lineage>
</organism>
<evidence type="ECO:0000313" key="3">
    <source>
        <dbReference type="Proteomes" id="UP001242811"/>
    </source>
</evidence>
<dbReference type="Pfam" id="PF05717">
    <property type="entry name" value="TnpB_IS66"/>
    <property type="match status" value="1"/>
</dbReference>
<feature type="domain" description="Transposase TnpC homeodomain" evidence="1">
    <location>
        <begin position="56"/>
        <end position="110"/>
    </location>
</feature>
<dbReference type="InterPro" id="IPR024463">
    <property type="entry name" value="Transposase_TnpC_homeodom"/>
</dbReference>
<comment type="caution">
    <text evidence="2">The sequence shown here is derived from an EMBL/GenBank/DDBJ whole genome shotgun (WGS) entry which is preliminary data.</text>
</comment>
<dbReference type="EMBL" id="JAUSWA010000016">
    <property type="protein sequence ID" value="MDQ0494745.1"/>
    <property type="molecule type" value="Genomic_DNA"/>
</dbReference>
<name>A0ABU0KZ87_9BACL</name>
<dbReference type="Proteomes" id="UP001242811">
    <property type="component" value="Unassembled WGS sequence"/>
</dbReference>
<dbReference type="InterPro" id="IPR008878">
    <property type="entry name" value="Transposase_IS66_Orf2"/>
</dbReference>
<gene>
    <name evidence="2" type="ORF">QOZ95_002912</name>
</gene>
<proteinExistence type="predicted"/>
<sequence length="149" mass="16804">MLTFPSNQRVFLACGSTDLGKSIDGLAAIVQESFGLNPFSSGLFVFCNRACNKLNWYEEQFRLAQKKRFGASSEQTHPDQLELPLFNEAGMIAAPAGEEPRSEQITYERRKSSGPCSLYFFTQSESCVRLAILYLLMISYCEYSPERQS</sequence>
<evidence type="ECO:0000313" key="2">
    <source>
        <dbReference type="EMBL" id="MDQ0494745.1"/>
    </source>
</evidence>
<keyword evidence="3" id="KW-1185">Reference proteome</keyword>
<evidence type="ECO:0000259" key="1">
    <source>
        <dbReference type="Pfam" id="PF13007"/>
    </source>
</evidence>